<dbReference type="GO" id="GO:0006302">
    <property type="term" value="P:double-strand break repair"/>
    <property type="evidence" value="ECO:0007669"/>
    <property type="project" value="TreeGrafter"/>
</dbReference>
<dbReference type="EMBL" id="SRIB01000007">
    <property type="protein sequence ID" value="TFZ40063.1"/>
    <property type="molecule type" value="Genomic_DNA"/>
</dbReference>
<comment type="function">
    <text evidence="7">Involved in DNA repair and RecF pathway recombination.</text>
</comment>
<keyword evidence="4 7" id="KW-0233">DNA recombination</keyword>
<evidence type="ECO:0000256" key="3">
    <source>
        <dbReference type="ARBA" id="ARBA00022763"/>
    </source>
</evidence>
<keyword evidence="10" id="KW-1185">Reference proteome</keyword>
<evidence type="ECO:0000256" key="7">
    <source>
        <dbReference type="HAMAP-Rule" id="MF_00201"/>
    </source>
</evidence>
<dbReference type="GO" id="GO:0006310">
    <property type="term" value="P:DNA recombination"/>
    <property type="evidence" value="ECO:0007669"/>
    <property type="project" value="UniProtKB-UniRule"/>
</dbReference>
<dbReference type="Gene3D" id="2.40.50.140">
    <property type="entry name" value="Nucleic acid-binding proteins"/>
    <property type="match status" value="1"/>
</dbReference>
<evidence type="ECO:0000259" key="8">
    <source>
        <dbReference type="Pfam" id="PF11967"/>
    </source>
</evidence>
<evidence type="ECO:0000256" key="1">
    <source>
        <dbReference type="ARBA" id="ARBA00007452"/>
    </source>
</evidence>
<dbReference type="PANTHER" id="PTHR33991:SF1">
    <property type="entry name" value="DNA REPAIR PROTEIN RECO"/>
    <property type="match status" value="1"/>
</dbReference>
<dbReference type="Pfam" id="PF11967">
    <property type="entry name" value="RecO_N"/>
    <property type="match status" value="1"/>
</dbReference>
<dbReference type="HAMAP" id="MF_00201">
    <property type="entry name" value="RecO"/>
    <property type="match status" value="1"/>
</dbReference>
<dbReference type="RefSeq" id="WP_135271135.1">
    <property type="nucleotide sequence ID" value="NZ_SRIB01000007.1"/>
</dbReference>
<dbReference type="SUPFAM" id="SSF50249">
    <property type="entry name" value="Nucleic acid-binding proteins"/>
    <property type="match status" value="1"/>
</dbReference>
<evidence type="ECO:0000256" key="5">
    <source>
        <dbReference type="ARBA" id="ARBA00023204"/>
    </source>
</evidence>
<feature type="domain" description="DNA replication/recombination mediator RecO N-terminal" evidence="8">
    <location>
        <begin position="1"/>
        <end position="79"/>
    </location>
</feature>
<organism evidence="9 10">
    <name type="scientific">Soehngenia longivitae</name>
    <dbReference type="NCBI Taxonomy" id="2562294"/>
    <lineage>
        <taxon>Bacteria</taxon>
        <taxon>Bacillati</taxon>
        <taxon>Bacillota</taxon>
        <taxon>Tissierellia</taxon>
        <taxon>Tissierellales</taxon>
        <taxon>Tissierellaceae</taxon>
        <taxon>Soehngenia</taxon>
    </lineage>
</organism>
<dbReference type="InterPro" id="IPR022572">
    <property type="entry name" value="DNA_rep/recomb_RecO_N"/>
</dbReference>
<evidence type="ECO:0000256" key="4">
    <source>
        <dbReference type="ARBA" id="ARBA00023172"/>
    </source>
</evidence>
<dbReference type="NCBIfam" id="TIGR00613">
    <property type="entry name" value="reco"/>
    <property type="match status" value="1"/>
</dbReference>
<dbReference type="PANTHER" id="PTHR33991">
    <property type="entry name" value="DNA REPAIR PROTEIN RECO"/>
    <property type="match status" value="1"/>
</dbReference>
<comment type="similarity">
    <text evidence="1 7">Belongs to the RecO family.</text>
</comment>
<dbReference type="InterPro" id="IPR042242">
    <property type="entry name" value="RecO_C"/>
</dbReference>
<name>A0A4Z0D5R1_9FIRM</name>
<evidence type="ECO:0000256" key="6">
    <source>
        <dbReference type="ARBA" id="ARBA00033409"/>
    </source>
</evidence>
<dbReference type="OrthoDB" id="9797083at2"/>
<accession>A0A4Z0D5R1</accession>
<dbReference type="GO" id="GO:0043590">
    <property type="term" value="C:bacterial nucleoid"/>
    <property type="evidence" value="ECO:0007669"/>
    <property type="project" value="TreeGrafter"/>
</dbReference>
<evidence type="ECO:0000256" key="2">
    <source>
        <dbReference type="ARBA" id="ARBA00021310"/>
    </source>
</evidence>
<dbReference type="InterPro" id="IPR003717">
    <property type="entry name" value="RecO"/>
</dbReference>
<dbReference type="Gene3D" id="1.20.1440.120">
    <property type="entry name" value="Recombination protein O, C-terminal domain"/>
    <property type="match status" value="1"/>
</dbReference>
<proteinExistence type="inferred from homology"/>
<reference evidence="9 10" key="1">
    <citation type="submission" date="2019-03" db="EMBL/GenBank/DDBJ databases">
        <title>Draft genome sequence data and analysis of a Fermenting Bacterium, Soehngenia longevitae strain 1933PT, isolated from petroleum reservoir in Azerbaijan.</title>
        <authorList>
            <person name="Grouzdev D.S."/>
            <person name="Bidzhieva S.K."/>
            <person name="Sokolova D.S."/>
            <person name="Tourova T.P."/>
            <person name="Poltaraus A.B."/>
            <person name="Nazina T.N."/>
        </authorList>
    </citation>
    <scope>NUCLEOTIDE SEQUENCE [LARGE SCALE GENOMIC DNA]</scope>
    <source>
        <strain evidence="9 10">1933P</strain>
    </source>
</reference>
<dbReference type="InterPro" id="IPR012340">
    <property type="entry name" value="NA-bd_OB-fold"/>
</dbReference>
<dbReference type="InterPro" id="IPR037278">
    <property type="entry name" value="ARFGAP/RecO"/>
</dbReference>
<dbReference type="SUPFAM" id="SSF57863">
    <property type="entry name" value="ArfGap/RecO-like zinc finger"/>
    <property type="match status" value="1"/>
</dbReference>
<gene>
    <name evidence="7 9" type="primary">recO</name>
    <name evidence="9" type="ORF">E4100_06055</name>
</gene>
<evidence type="ECO:0000313" key="10">
    <source>
        <dbReference type="Proteomes" id="UP000298381"/>
    </source>
</evidence>
<comment type="caution">
    <text evidence="9">The sequence shown here is derived from an EMBL/GenBank/DDBJ whole genome shotgun (WGS) entry which is preliminary data.</text>
</comment>
<keyword evidence="5 7" id="KW-0234">DNA repair</keyword>
<evidence type="ECO:0000313" key="9">
    <source>
        <dbReference type="EMBL" id="TFZ40063.1"/>
    </source>
</evidence>
<dbReference type="Pfam" id="PF02565">
    <property type="entry name" value="RecO_C"/>
    <property type="match status" value="1"/>
</dbReference>
<dbReference type="Proteomes" id="UP000298381">
    <property type="component" value="Unassembled WGS sequence"/>
</dbReference>
<sequence>MDNTIKTQGIVIKSSKFKENSKILTVFTQELGKISIMAQGAMKANSKALVYSEAFSTSEFILKKGRNFYYIISVDLIDSHYYLRESIDVMAVGFYFLDLVDKSIPEAEKNEKIYNMIIVALENLGNNIINRLDLVLGYELKLISLIGYKPYLLNCIDCHTSNSIHWYFDNEKGGILCSNCKTRDSQYIDSLYIKQMMNYISLPFNKLSNDIMNFDDKLKLNVLIYKYILDKLDIKELKSWNMLKDVFENSIT</sequence>
<keyword evidence="3 7" id="KW-0227">DNA damage</keyword>
<dbReference type="AlphaFoldDB" id="A0A4Z0D5R1"/>
<protein>
    <recommendedName>
        <fullName evidence="2 7">DNA repair protein RecO</fullName>
    </recommendedName>
    <alternativeName>
        <fullName evidence="6 7">Recombination protein O</fullName>
    </alternativeName>
</protein>